<gene>
    <name evidence="2" type="ORF">IEO21_05284</name>
</gene>
<dbReference type="Proteomes" id="UP000639403">
    <property type="component" value="Unassembled WGS sequence"/>
</dbReference>
<evidence type="ECO:0000313" key="2">
    <source>
        <dbReference type="EMBL" id="KAF9814146.1"/>
    </source>
</evidence>
<evidence type="ECO:0000313" key="3">
    <source>
        <dbReference type="Proteomes" id="UP000639403"/>
    </source>
</evidence>
<comment type="caution">
    <text evidence="2">The sequence shown here is derived from an EMBL/GenBank/DDBJ whole genome shotgun (WGS) entry which is preliminary data.</text>
</comment>
<evidence type="ECO:0000256" key="1">
    <source>
        <dbReference type="SAM" id="MobiDB-lite"/>
    </source>
</evidence>
<dbReference type="AlphaFoldDB" id="A0A8H7P2G7"/>
<accession>A0A8H7P2G7</accession>
<dbReference type="EMBL" id="JADOXO010000093">
    <property type="protein sequence ID" value="KAF9814146.1"/>
    <property type="molecule type" value="Genomic_DNA"/>
</dbReference>
<protein>
    <submittedName>
        <fullName evidence="2">Uncharacterized protein</fullName>
    </submittedName>
</protein>
<feature type="region of interest" description="Disordered" evidence="1">
    <location>
        <begin position="1"/>
        <end position="76"/>
    </location>
</feature>
<proteinExistence type="predicted"/>
<reference evidence="2" key="1">
    <citation type="submission" date="2020-11" db="EMBL/GenBank/DDBJ databases">
        <authorList>
            <person name="Koelle M."/>
            <person name="Horta M.A.C."/>
            <person name="Nowrousian M."/>
            <person name="Ohm R.A."/>
            <person name="Benz P."/>
            <person name="Pilgard A."/>
        </authorList>
    </citation>
    <scope>NUCLEOTIDE SEQUENCE</scope>
    <source>
        <strain evidence="2">FPRL280</strain>
    </source>
</reference>
<reference evidence="2" key="2">
    <citation type="journal article" name="Front. Microbiol.">
        <title>Degradative Capacity of Two Strains of Rhodonia placenta: From Phenotype to Genotype.</title>
        <authorList>
            <person name="Kolle M."/>
            <person name="Horta M.A.C."/>
            <person name="Nowrousian M."/>
            <person name="Ohm R.A."/>
            <person name="Benz J.P."/>
            <person name="Pilgard A."/>
        </authorList>
    </citation>
    <scope>NUCLEOTIDE SEQUENCE</scope>
    <source>
        <strain evidence="2">FPRL280</strain>
    </source>
</reference>
<name>A0A8H7P2G7_9APHY</name>
<organism evidence="2 3">
    <name type="scientific">Rhodonia placenta</name>
    <dbReference type="NCBI Taxonomy" id="104341"/>
    <lineage>
        <taxon>Eukaryota</taxon>
        <taxon>Fungi</taxon>
        <taxon>Dikarya</taxon>
        <taxon>Basidiomycota</taxon>
        <taxon>Agaricomycotina</taxon>
        <taxon>Agaricomycetes</taxon>
        <taxon>Polyporales</taxon>
        <taxon>Adustoporiaceae</taxon>
        <taxon>Rhodonia</taxon>
    </lineage>
</organism>
<feature type="compositionally biased region" description="Basic and acidic residues" evidence="1">
    <location>
        <begin position="67"/>
        <end position="76"/>
    </location>
</feature>
<sequence length="76" mass="8239">MPIRPSVRRSAMFPHPSTGHQNSEAPGCHALRSMDAPTRHAPLGFRLPPVPTRSMGACPPRCNGQYGHKEPRGTAD</sequence>